<evidence type="ECO:0008006" key="4">
    <source>
        <dbReference type="Google" id="ProtNLM"/>
    </source>
</evidence>
<proteinExistence type="predicted"/>
<dbReference type="Proteomes" id="UP000031599">
    <property type="component" value="Unassembled WGS sequence"/>
</dbReference>
<evidence type="ECO:0000313" key="3">
    <source>
        <dbReference type="Proteomes" id="UP000031599"/>
    </source>
</evidence>
<evidence type="ECO:0000256" key="1">
    <source>
        <dbReference type="SAM" id="MobiDB-lite"/>
    </source>
</evidence>
<dbReference type="Gene3D" id="2.40.160.10">
    <property type="entry name" value="Porin"/>
    <property type="match status" value="1"/>
</dbReference>
<reference evidence="2 3" key="1">
    <citation type="submission" date="2014-12" db="EMBL/GenBank/DDBJ databases">
        <title>Genome assembly of Enhygromyxa salina DSM 15201.</title>
        <authorList>
            <person name="Sharma G."/>
            <person name="Subramanian S."/>
        </authorList>
    </citation>
    <scope>NUCLEOTIDE SEQUENCE [LARGE SCALE GENOMIC DNA]</scope>
    <source>
        <strain evidence="2 3">DSM 15201</strain>
    </source>
</reference>
<feature type="region of interest" description="Disordered" evidence="1">
    <location>
        <begin position="1"/>
        <end position="90"/>
    </location>
</feature>
<organism evidence="2 3">
    <name type="scientific">Enhygromyxa salina</name>
    <dbReference type="NCBI Taxonomy" id="215803"/>
    <lineage>
        <taxon>Bacteria</taxon>
        <taxon>Pseudomonadati</taxon>
        <taxon>Myxococcota</taxon>
        <taxon>Polyangia</taxon>
        <taxon>Nannocystales</taxon>
        <taxon>Nannocystaceae</taxon>
        <taxon>Enhygromyxa</taxon>
    </lineage>
</organism>
<accession>A0A0C2D156</accession>
<feature type="compositionally biased region" description="Pro residues" evidence="1">
    <location>
        <begin position="1"/>
        <end position="10"/>
    </location>
</feature>
<dbReference type="InterPro" id="IPR023614">
    <property type="entry name" value="Porin_dom_sf"/>
</dbReference>
<name>A0A0C2D156_9BACT</name>
<dbReference type="Pfam" id="PF07396">
    <property type="entry name" value="Porin_O_P"/>
    <property type="match status" value="1"/>
</dbReference>
<comment type="caution">
    <text evidence="2">The sequence shown here is derived from an EMBL/GenBank/DDBJ whole genome shotgun (WGS) entry which is preliminary data.</text>
</comment>
<evidence type="ECO:0000313" key="2">
    <source>
        <dbReference type="EMBL" id="KIG15565.1"/>
    </source>
</evidence>
<sequence>MQVAPPPPPTGQLAQPSVPATPGPVIEPGPVATPEANPPGDPAAEPDAAPNTKPEAAPEAEPEAAPKAEPGKGDAGDEKQSEKPKKYELQVGARVIAGGRLRYIEPNLDSDGNRIGQPERKGSLQLRQARVKVKIQYLDVLSVKVSLEFADLLDSPKAGDVLRDAWGNVKLHPAFQIKVGHFKRPYSRLELRGVSSVPVIGRGLYNNVAVEDLSWGDRAVGVALWGKIKPERPGLHAFGWTVSASNNAVAGAPNGVDAHARLTYDPTAWLSIGAGGAFKHVQDSLANEADCLAQWKRDPSCHRNVFGADFDVRFKVKGLYAAVEADLAQDWLFADTSPWMLGAVAYATYDFEVGDKTRIQPLVLGEFVDTNLSFSESEAVRAVAGLNVLWTKRLRVMPQVQYVVPLAPVTAFNHFVESWITGLWVQVQL</sequence>
<dbReference type="AlphaFoldDB" id="A0A0C2D156"/>
<protein>
    <recommendedName>
        <fullName evidence="4">Phosphate-selective porin O and P</fullName>
    </recommendedName>
</protein>
<feature type="compositionally biased region" description="Low complexity" evidence="1">
    <location>
        <begin position="42"/>
        <end position="63"/>
    </location>
</feature>
<dbReference type="EMBL" id="JMCC02000050">
    <property type="protein sequence ID" value="KIG15565.1"/>
    <property type="molecule type" value="Genomic_DNA"/>
</dbReference>
<dbReference type="InterPro" id="IPR010870">
    <property type="entry name" value="Porin_O/P"/>
</dbReference>
<gene>
    <name evidence="2" type="ORF">DB30_05439</name>
</gene>
<feature type="compositionally biased region" description="Basic and acidic residues" evidence="1">
    <location>
        <begin position="64"/>
        <end position="88"/>
    </location>
</feature>